<keyword evidence="2" id="KW-0732">Signal</keyword>
<feature type="region of interest" description="Disordered" evidence="1">
    <location>
        <begin position="58"/>
        <end position="81"/>
    </location>
</feature>
<protein>
    <submittedName>
        <fullName evidence="3">Avh446</fullName>
    </submittedName>
</protein>
<dbReference type="VEuPathDB" id="FungiDB:PHYSODRAFT_286692"/>
<dbReference type="EMBL" id="JN254532">
    <property type="protein sequence ID" value="AEK81345.1"/>
    <property type="molecule type" value="Genomic_DNA"/>
</dbReference>
<accession>E0W532</accession>
<feature type="signal peptide" evidence="2">
    <location>
        <begin position="1"/>
        <end position="17"/>
    </location>
</feature>
<evidence type="ECO:0000256" key="1">
    <source>
        <dbReference type="SAM" id="MobiDB-lite"/>
    </source>
</evidence>
<feature type="chain" id="PRO_5007652896" evidence="2">
    <location>
        <begin position="18"/>
        <end position="81"/>
    </location>
</feature>
<evidence type="ECO:0000313" key="3">
    <source>
        <dbReference type="EMBL" id="AEK81344.1"/>
    </source>
</evidence>
<name>E0W532_PHYSO</name>
<gene>
    <name evidence="3" type="primary">Avh</name>
</gene>
<reference evidence="3" key="1">
    <citation type="journal article" date="2011" name="Plant Cell">
        <title>Transcriptional programming and functional interactions within the Phytophthora sojae RXLR effector repertoire.</title>
        <authorList>
            <person name="Wang Q."/>
            <person name="Han C."/>
            <person name="Ferreira A.O."/>
            <person name="Yu X."/>
            <person name="Ye W."/>
            <person name="Tripathy S."/>
            <person name="Kale S.D."/>
            <person name="Gu B."/>
            <person name="Sheng Y."/>
            <person name="Sui Y."/>
            <person name="Wang X."/>
            <person name="Zhang Z."/>
            <person name="Cheng B."/>
            <person name="Dong S."/>
            <person name="Shan W."/>
            <person name="Zheng X."/>
            <person name="Dou D."/>
            <person name="Tyler B.M."/>
            <person name="Wang Y."/>
        </authorList>
    </citation>
    <scope>NUCLEOTIDE SEQUENCE</scope>
    <source>
        <strain evidence="3">P7064</strain>
        <strain evidence="4">P7074</strain>
        <strain evidence="5">P7076</strain>
    </source>
</reference>
<evidence type="ECO:0000313" key="5">
    <source>
        <dbReference type="EMBL" id="AEK81346.1"/>
    </source>
</evidence>
<dbReference type="EMBL" id="JN254531">
    <property type="protein sequence ID" value="AEK81344.1"/>
    <property type="molecule type" value="Genomic_DNA"/>
</dbReference>
<dbReference type="EMBL" id="JN254533">
    <property type="protein sequence ID" value="AEK81346.1"/>
    <property type="molecule type" value="Genomic_DNA"/>
</dbReference>
<sequence>MRSHHFLLAMMFMVVGASNVSLAAAGVRKTKMSSFESRDCLSQAFVAADDRVATQTRSLRLTKDDNTEERGVRRSHYGRNS</sequence>
<dbReference type="AlphaFoldDB" id="E0W532"/>
<feature type="compositionally biased region" description="Basic and acidic residues" evidence="1">
    <location>
        <begin position="61"/>
        <end position="72"/>
    </location>
</feature>
<proteinExistence type="predicted"/>
<organism evidence="3">
    <name type="scientific">Phytophthora sojae</name>
    <name type="common">Soybean stem and root rot agent</name>
    <name type="synonym">Phytophthora megasperma f. sp. glycines</name>
    <dbReference type="NCBI Taxonomy" id="67593"/>
    <lineage>
        <taxon>Eukaryota</taxon>
        <taxon>Sar</taxon>
        <taxon>Stramenopiles</taxon>
        <taxon>Oomycota</taxon>
        <taxon>Peronosporomycetes</taxon>
        <taxon>Peronosporales</taxon>
        <taxon>Peronosporaceae</taxon>
        <taxon>Phytophthora</taxon>
    </lineage>
</organism>
<evidence type="ECO:0000256" key="2">
    <source>
        <dbReference type="SAM" id="SignalP"/>
    </source>
</evidence>
<evidence type="ECO:0000313" key="4">
    <source>
        <dbReference type="EMBL" id="AEK81345.1"/>
    </source>
</evidence>